<evidence type="ECO:0000313" key="1">
    <source>
        <dbReference type="EMBL" id="TCU98763.1"/>
    </source>
</evidence>
<reference evidence="1 2" key="1">
    <citation type="submission" date="2019-03" db="EMBL/GenBank/DDBJ databases">
        <title>Genomic Encyclopedia of Type Strains, Phase IV (KMG-IV): sequencing the most valuable type-strain genomes for metagenomic binning, comparative biology and taxonomic classification.</title>
        <authorList>
            <person name="Goeker M."/>
        </authorList>
    </citation>
    <scope>NUCLEOTIDE SEQUENCE [LARGE SCALE GENOMIC DNA]</scope>
    <source>
        <strain evidence="1 2">DSM 654</strain>
    </source>
</reference>
<organism evidence="1 2">
    <name type="scientific">Roseateles saccharophilus</name>
    <name type="common">Pseudomonas saccharophila</name>
    <dbReference type="NCBI Taxonomy" id="304"/>
    <lineage>
        <taxon>Bacteria</taxon>
        <taxon>Pseudomonadati</taxon>
        <taxon>Pseudomonadota</taxon>
        <taxon>Betaproteobacteria</taxon>
        <taxon>Burkholderiales</taxon>
        <taxon>Sphaerotilaceae</taxon>
        <taxon>Roseateles</taxon>
    </lineage>
</organism>
<keyword evidence="2" id="KW-1185">Reference proteome</keyword>
<accession>A0A4R3V5T9</accession>
<protein>
    <submittedName>
        <fullName evidence="1">Uncharacterized protein</fullName>
    </submittedName>
</protein>
<dbReference type="EMBL" id="SMBU01000009">
    <property type="protein sequence ID" value="TCU98763.1"/>
    <property type="molecule type" value="Genomic_DNA"/>
</dbReference>
<gene>
    <name evidence="1" type="ORF">EV671_100937</name>
</gene>
<dbReference type="AlphaFoldDB" id="A0A4R3V5T9"/>
<proteinExistence type="predicted"/>
<name>A0A4R3V5T9_ROSSA</name>
<comment type="caution">
    <text evidence="1">The sequence shown here is derived from an EMBL/GenBank/DDBJ whole genome shotgun (WGS) entry which is preliminary data.</text>
</comment>
<evidence type="ECO:0000313" key="2">
    <source>
        <dbReference type="Proteomes" id="UP000295110"/>
    </source>
</evidence>
<dbReference type="Proteomes" id="UP000295110">
    <property type="component" value="Unassembled WGS sequence"/>
</dbReference>
<sequence>MQSPSETRINTLEVAGLHGDPIHRTEAFLLSDSRTVNSRIRTDRSVRDGVFST</sequence>